<evidence type="ECO:0000256" key="3">
    <source>
        <dbReference type="ARBA" id="ARBA00022692"/>
    </source>
</evidence>
<evidence type="ECO:0000256" key="1">
    <source>
        <dbReference type="ARBA" id="ARBA00004141"/>
    </source>
</evidence>
<evidence type="ECO:0000256" key="4">
    <source>
        <dbReference type="ARBA" id="ARBA00022821"/>
    </source>
</evidence>
<evidence type="ECO:0000256" key="6">
    <source>
        <dbReference type="ARBA" id="ARBA00023136"/>
    </source>
</evidence>
<dbReference type="GO" id="GO:0006952">
    <property type="term" value="P:defense response"/>
    <property type="evidence" value="ECO:0007669"/>
    <property type="project" value="UniProtKB-KW"/>
</dbReference>
<reference evidence="8" key="1">
    <citation type="submission" date="2019-09" db="EMBL/GenBank/DDBJ databases">
        <title>Draft genome information of white flower Hibiscus syriacus.</title>
        <authorList>
            <person name="Kim Y.-M."/>
        </authorList>
    </citation>
    <scope>NUCLEOTIDE SEQUENCE [LARGE SCALE GENOMIC DNA]</scope>
    <source>
        <strain evidence="8">YM2019G1</strain>
    </source>
</reference>
<dbReference type="Pfam" id="PF03094">
    <property type="entry name" value="Mlo"/>
    <property type="match status" value="1"/>
</dbReference>
<comment type="similarity">
    <text evidence="2">Belongs to the MLO family.</text>
</comment>
<sequence>MDVACFLQRVVVQFIAQVRYSNAFYATSVRKLFELRTHTPMETWEDWISKVDKGNINQVPEIIGAAKVTHSHHLQLVLQKFAWGYWRKAAVISWIMSFFKQFCGSVTESEYIDFEKGLSCGRMVSSCLMERQGFVITRLIMGVIVQVYALHHLAIVRSCHNDGNTSNTVPVQGQPHALATI</sequence>
<keyword evidence="4" id="KW-0611">Plant defense</keyword>
<dbReference type="EMBL" id="VEPZ02001787">
    <property type="protein sequence ID" value="KAE8654476.1"/>
    <property type="molecule type" value="Genomic_DNA"/>
</dbReference>
<evidence type="ECO:0000313" key="8">
    <source>
        <dbReference type="EMBL" id="KAE8654476.1"/>
    </source>
</evidence>
<keyword evidence="6" id="KW-0472">Membrane</keyword>
<evidence type="ECO:0000256" key="7">
    <source>
        <dbReference type="ARBA" id="ARBA00023265"/>
    </source>
</evidence>
<organism evidence="8 9">
    <name type="scientific">Hibiscus syriacus</name>
    <name type="common">Rose of Sharon</name>
    <dbReference type="NCBI Taxonomy" id="106335"/>
    <lineage>
        <taxon>Eukaryota</taxon>
        <taxon>Viridiplantae</taxon>
        <taxon>Streptophyta</taxon>
        <taxon>Embryophyta</taxon>
        <taxon>Tracheophyta</taxon>
        <taxon>Spermatophyta</taxon>
        <taxon>Magnoliopsida</taxon>
        <taxon>eudicotyledons</taxon>
        <taxon>Gunneridae</taxon>
        <taxon>Pentapetalae</taxon>
        <taxon>rosids</taxon>
        <taxon>malvids</taxon>
        <taxon>Malvales</taxon>
        <taxon>Malvaceae</taxon>
        <taxon>Malvoideae</taxon>
        <taxon>Hibiscus</taxon>
    </lineage>
</organism>
<comment type="subcellular location">
    <subcellularLocation>
        <location evidence="1">Membrane</location>
        <topology evidence="1">Multi-pass membrane protein</topology>
    </subcellularLocation>
</comment>
<gene>
    <name evidence="8" type="ORF">F3Y22_tig00117048pilonHSYRG00361</name>
</gene>
<comment type="caution">
    <text evidence="8">The sequence shown here is derived from an EMBL/GenBank/DDBJ whole genome shotgun (WGS) entry which is preliminary data.</text>
</comment>
<evidence type="ECO:0000313" key="9">
    <source>
        <dbReference type="Proteomes" id="UP000436088"/>
    </source>
</evidence>
<dbReference type="Proteomes" id="UP000436088">
    <property type="component" value="Unassembled WGS sequence"/>
</dbReference>
<evidence type="ECO:0000256" key="5">
    <source>
        <dbReference type="ARBA" id="ARBA00022989"/>
    </source>
</evidence>
<keyword evidence="9" id="KW-1185">Reference proteome</keyword>
<dbReference type="AlphaFoldDB" id="A0A6A2WXQ5"/>
<keyword evidence="3" id="KW-0812">Transmembrane</keyword>
<dbReference type="InterPro" id="IPR004326">
    <property type="entry name" value="Mlo"/>
</dbReference>
<keyword evidence="7" id="KW-0568">Pathogenesis-related protein</keyword>
<name>A0A6A2WXQ5_HIBSY</name>
<protein>
    <submittedName>
        <fullName evidence="8">Uncharacterized protein</fullName>
    </submittedName>
</protein>
<keyword evidence="5" id="KW-1133">Transmembrane helix</keyword>
<proteinExistence type="inferred from homology"/>
<accession>A0A6A2WXQ5</accession>
<dbReference type="GO" id="GO:0016020">
    <property type="term" value="C:membrane"/>
    <property type="evidence" value="ECO:0007669"/>
    <property type="project" value="UniProtKB-SubCell"/>
</dbReference>
<evidence type="ECO:0000256" key="2">
    <source>
        <dbReference type="ARBA" id="ARBA00006574"/>
    </source>
</evidence>